<dbReference type="KEGG" id="tio:INP52_04585"/>
<proteinExistence type="predicted"/>
<dbReference type="InterPro" id="IPR023404">
    <property type="entry name" value="rSAM_horseshoe"/>
</dbReference>
<organism evidence="1 2">
    <name type="scientific">Thermophilibacter immobilis</name>
    <dbReference type="NCBI Taxonomy" id="2779519"/>
    <lineage>
        <taxon>Bacteria</taxon>
        <taxon>Bacillati</taxon>
        <taxon>Actinomycetota</taxon>
        <taxon>Coriobacteriia</taxon>
        <taxon>Coriobacteriales</taxon>
        <taxon>Atopobiaceae</taxon>
        <taxon>Thermophilibacter</taxon>
    </lineage>
</organism>
<dbReference type="EMBL" id="CP063767">
    <property type="protein sequence ID" value="QOY61651.1"/>
    <property type="molecule type" value="Genomic_DNA"/>
</dbReference>
<name>A0A7S7RUU3_9ACTN</name>
<keyword evidence="2" id="KW-1185">Reference proteome</keyword>
<gene>
    <name evidence="1" type="ORF">INP52_04585</name>
</gene>
<dbReference type="Proteomes" id="UP000593735">
    <property type="component" value="Chromosome"/>
</dbReference>
<dbReference type="AlphaFoldDB" id="A0A7S7RUU3"/>
<dbReference type="SUPFAM" id="SSF102114">
    <property type="entry name" value="Radical SAM enzymes"/>
    <property type="match status" value="1"/>
</dbReference>
<protein>
    <submittedName>
        <fullName evidence="1">Uncharacterized protein</fullName>
    </submittedName>
</protein>
<reference evidence="1 2" key="1">
    <citation type="submission" date="2020-10" db="EMBL/GenBank/DDBJ databases">
        <title>Olsenella immobilis sp.nov., isolated from the mud in a fermentation cellar used for the production of Chinese strong-flavoured liquor.</title>
        <authorList>
            <person name="Lu L."/>
        </authorList>
    </citation>
    <scope>NUCLEOTIDE SEQUENCE [LARGE SCALE GENOMIC DNA]</scope>
    <source>
        <strain evidence="1 2">LZLJ-2</strain>
    </source>
</reference>
<evidence type="ECO:0000313" key="1">
    <source>
        <dbReference type="EMBL" id="QOY61651.1"/>
    </source>
</evidence>
<dbReference type="Gene3D" id="3.80.30.20">
    <property type="entry name" value="tm_1862 like domain"/>
    <property type="match status" value="1"/>
</dbReference>
<evidence type="ECO:0000313" key="2">
    <source>
        <dbReference type="Proteomes" id="UP000593735"/>
    </source>
</evidence>
<dbReference type="InterPro" id="IPR058240">
    <property type="entry name" value="rSAM_sf"/>
</dbReference>
<sequence length="98" mass="10553">MAQELERAGVRLVAAVAAAVVIVNTCAVTGEAEATARETLPDVVLGTNLIVGFPGETDEEFERSRAFCAERARRAHALARELRLIEARPDVTPVDVPR</sequence>
<accession>A0A7S7RUU3</accession>